<dbReference type="Pfam" id="PF04413">
    <property type="entry name" value="Glycos_transf_N"/>
    <property type="match status" value="1"/>
</dbReference>
<dbReference type="EMBL" id="RIAR02000001">
    <property type="protein sequence ID" value="NSL90150.1"/>
    <property type="molecule type" value="Genomic_DNA"/>
</dbReference>
<comment type="catalytic activity">
    <reaction evidence="6 7">
        <text>lipid IVA (E. coli) + CMP-3-deoxy-beta-D-manno-octulosonate = alpha-Kdo-(2-&gt;6)-lipid IVA (E. coli) + CMP + H(+)</text>
        <dbReference type="Rhea" id="RHEA:28066"/>
        <dbReference type="ChEBI" id="CHEBI:15378"/>
        <dbReference type="ChEBI" id="CHEBI:58603"/>
        <dbReference type="ChEBI" id="CHEBI:60364"/>
        <dbReference type="ChEBI" id="CHEBI:60377"/>
        <dbReference type="ChEBI" id="CHEBI:85987"/>
        <dbReference type="EC" id="2.4.99.12"/>
    </reaction>
</comment>
<keyword evidence="7" id="KW-1003">Cell membrane</keyword>
<keyword evidence="4 7" id="KW-0808">Transferase</keyword>
<sequence length="419" mass="46880">MATAIYNTGIQLYQAGVRLAAVMGKEKAVRWLKGRQDWRLRMQEAGVGSGPVVWIHAASLGEFEQGRPVLEAIREQFPAYKILLTFFSPSGYEVRKNYPGADYIFYLPLDTARNARDFLDMAKPALAIFIKYEFWYHFLTELHIRKIPTLLVSGIFRPGQVFFKGYGGMFRRLLQQLTHIFVQNEESLQLLEQIGLQQVSISGDTRFDRVAALLHETRTLPQVTQFAGEARLLVAGSTWPEDEQLLADWWLKNRPAGVKLIIAPHEIHESHIRSISNLFPDTITWSALSKGAVSDAGVLIIDNVGMLTTLYRYAHIAYVGGGFGKEGIHNILEPAVYGKPVLIGPEYSRYFEAVTLVALQGALVVAGAGDFTRYVQELLGQPAFYGHTAAVAGEYVAASKGATDKVLHYIQENRFLSRE</sequence>
<dbReference type="InterPro" id="IPR007507">
    <property type="entry name" value="Glycos_transf_N"/>
</dbReference>
<evidence type="ECO:0000256" key="2">
    <source>
        <dbReference type="ARBA" id="ARBA00012621"/>
    </source>
</evidence>
<organism evidence="9 10">
    <name type="scientific">Chitinophaga solisilvae</name>
    <dbReference type="NCBI Taxonomy" id="1233460"/>
    <lineage>
        <taxon>Bacteria</taxon>
        <taxon>Pseudomonadati</taxon>
        <taxon>Bacteroidota</taxon>
        <taxon>Chitinophagia</taxon>
        <taxon>Chitinophagales</taxon>
        <taxon>Chitinophagaceae</taxon>
        <taxon>Chitinophaga</taxon>
    </lineage>
</organism>
<dbReference type="OrthoDB" id="9789797at2"/>
<proteinExistence type="inferred from homology"/>
<evidence type="ECO:0000256" key="6">
    <source>
        <dbReference type="ARBA" id="ARBA00049183"/>
    </source>
</evidence>
<comment type="pathway">
    <text evidence="1 7">Bacterial outer membrane biogenesis; LPS core biosynthesis.</text>
</comment>
<dbReference type="AlphaFoldDB" id="A0A3S1AXD3"/>
<dbReference type="Gene3D" id="3.40.50.2000">
    <property type="entry name" value="Glycogen Phosphorylase B"/>
    <property type="match status" value="1"/>
</dbReference>
<dbReference type="Gene3D" id="3.40.50.11720">
    <property type="entry name" value="3-Deoxy-D-manno-octulosonic-acid transferase, N-terminal domain"/>
    <property type="match status" value="1"/>
</dbReference>
<evidence type="ECO:0000256" key="3">
    <source>
        <dbReference type="ARBA" id="ARBA00019077"/>
    </source>
</evidence>
<dbReference type="InterPro" id="IPR038107">
    <property type="entry name" value="Glycos_transf_N_sf"/>
</dbReference>
<name>A0A3S1AXD3_9BACT</name>
<dbReference type="InterPro" id="IPR039901">
    <property type="entry name" value="Kdotransferase"/>
</dbReference>
<dbReference type="GO" id="GO:0009244">
    <property type="term" value="P:lipopolysaccharide core region biosynthetic process"/>
    <property type="evidence" value="ECO:0007669"/>
    <property type="project" value="UniProtKB-UniRule"/>
</dbReference>
<protein>
    <recommendedName>
        <fullName evidence="3 7">3-deoxy-D-manno-octulosonic acid transferase</fullName>
        <shortName evidence="7">Kdo transferase</shortName>
        <ecNumber evidence="2 7">2.4.99.12</ecNumber>
    </recommendedName>
    <alternativeName>
        <fullName evidence="5 7">Lipid IV(A) 3-deoxy-D-manno-octulosonic acid transferase</fullName>
    </alternativeName>
</protein>
<comment type="subcellular location">
    <subcellularLocation>
        <location evidence="7">Cell membrane</location>
    </subcellularLocation>
</comment>
<dbReference type="PANTHER" id="PTHR42755:SF1">
    <property type="entry name" value="3-DEOXY-D-MANNO-OCTULOSONIC ACID TRANSFERASE, MITOCHONDRIAL-RELATED"/>
    <property type="match status" value="1"/>
</dbReference>
<keyword evidence="7" id="KW-0448">Lipopolysaccharide biosynthesis</keyword>
<evidence type="ECO:0000256" key="7">
    <source>
        <dbReference type="RuleBase" id="RU365103"/>
    </source>
</evidence>
<evidence type="ECO:0000313" key="10">
    <source>
        <dbReference type="Proteomes" id="UP000281028"/>
    </source>
</evidence>
<keyword evidence="10" id="KW-1185">Reference proteome</keyword>
<reference evidence="9" key="1">
    <citation type="submission" date="2020-05" db="EMBL/GenBank/DDBJ databases">
        <title>Chitinophaga laudate sp. nov., isolated from a tropical peat swamp.</title>
        <authorList>
            <person name="Goh C.B.S."/>
            <person name="Lee M.S."/>
            <person name="Parimannan S."/>
            <person name="Pasbakhsh P."/>
            <person name="Yule C.M."/>
            <person name="Rajandas H."/>
            <person name="Loke S."/>
            <person name="Croft L."/>
            <person name="Tan J.B.L."/>
        </authorList>
    </citation>
    <scope>NUCLEOTIDE SEQUENCE</scope>
    <source>
        <strain evidence="9">Mgbs1</strain>
    </source>
</reference>
<dbReference type="Proteomes" id="UP000281028">
    <property type="component" value="Unassembled WGS sequence"/>
</dbReference>
<keyword evidence="7" id="KW-0472">Membrane</keyword>
<gene>
    <name evidence="9" type="ORF">ECE50_025165</name>
</gene>
<evidence type="ECO:0000256" key="4">
    <source>
        <dbReference type="ARBA" id="ARBA00022679"/>
    </source>
</evidence>
<accession>A0A3S1AXD3</accession>
<dbReference type="GO" id="GO:0043842">
    <property type="term" value="F:Kdo transferase activity"/>
    <property type="evidence" value="ECO:0007669"/>
    <property type="project" value="UniProtKB-EC"/>
</dbReference>
<dbReference type="EC" id="2.4.99.12" evidence="2 7"/>
<dbReference type="GO" id="GO:0005886">
    <property type="term" value="C:plasma membrane"/>
    <property type="evidence" value="ECO:0007669"/>
    <property type="project" value="UniProtKB-SubCell"/>
</dbReference>
<comment type="function">
    <text evidence="7">Involved in lipopolysaccharide (LPS) biosynthesis. Catalyzes the transfer of 3-deoxy-D-manno-octulosonate (Kdo) residue(s) from CMP-Kdo to lipid IV(A), the tetraacyldisaccharide-1,4'-bisphosphate precursor of lipid A.</text>
</comment>
<comment type="caution">
    <text evidence="9">The sequence shown here is derived from an EMBL/GenBank/DDBJ whole genome shotgun (WGS) entry which is preliminary data.</text>
</comment>
<dbReference type="GO" id="GO:0009245">
    <property type="term" value="P:lipid A biosynthetic process"/>
    <property type="evidence" value="ECO:0007669"/>
    <property type="project" value="TreeGrafter"/>
</dbReference>
<dbReference type="PANTHER" id="PTHR42755">
    <property type="entry name" value="3-DEOXY-MANNO-OCTULOSONATE CYTIDYLYLTRANSFERASE"/>
    <property type="match status" value="1"/>
</dbReference>
<evidence type="ECO:0000256" key="5">
    <source>
        <dbReference type="ARBA" id="ARBA00031445"/>
    </source>
</evidence>
<feature type="domain" description="3-deoxy-D-manno-octulosonic-acid transferase N-terminal" evidence="8">
    <location>
        <begin position="39"/>
        <end position="208"/>
    </location>
</feature>
<evidence type="ECO:0000313" key="9">
    <source>
        <dbReference type="EMBL" id="NSL90150.1"/>
    </source>
</evidence>
<evidence type="ECO:0000259" key="8">
    <source>
        <dbReference type="Pfam" id="PF04413"/>
    </source>
</evidence>
<comment type="similarity">
    <text evidence="7">Belongs to the glycosyltransferase group 1 family.</text>
</comment>
<evidence type="ECO:0000256" key="1">
    <source>
        <dbReference type="ARBA" id="ARBA00004713"/>
    </source>
</evidence>
<dbReference type="SUPFAM" id="SSF53756">
    <property type="entry name" value="UDP-Glycosyltransferase/glycogen phosphorylase"/>
    <property type="match status" value="1"/>
</dbReference>